<organism evidence="1 2">
    <name type="scientific">Nonomuraea zeae</name>
    <dbReference type="NCBI Taxonomy" id="1642303"/>
    <lineage>
        <taxon>Bacteria</taxon>
        <taxon>Bacillati</taxon>
        <taxon>Actinomycetota</taxon>
        <taxon>Actinomycetes</taxon>
        <taxon>Streptosporangiales</taxon>
        <taxon>Streptosporangiaceae</taxon>
        <taxon>Nonomuraea</taxon>
    </lineage>
</organism>
<dbReference type="Gene3D" id="3.30.1780.10">
    <property type="entry name" value="ornithine cyclodeaminase, domain 1"/>
    <property type="match status" value="1"/>
</dbReference>
<dbReference type="Proteomes" id="UP000306628">
    <property type="component" value="Unassembled WGS sequence"/>
</dbReference>
<dbReference type="SUPFAM" id="SSF51735">
    <property type="entry name" value="NAD(P)-binding Rossmann-fold domains"/>
    <property type="match status" value="1"/>
</dbReference>
<dbReference type="PANTHER" id="PTHR13812:SF19">
    <property type="entry name" value="KETIMINE REDUCTASE MU-CRYSTALLIN"/>
    <property type="match status" value="1"/>
</dbReference>
<dbReference type="InterPro" id="IPR036291">
    <property type="entry name" value="NAD(P)-bd_dom_sf"/>
</dbReference>
<protein>
    <submittedName>
        <fullName evidence="1">Ornithine cyclodeaminase family protein</fullName>
    </submittedName>
</protein>
<proteinExistence type="predicted"/>
<dbReference type="InterPro" id="IPR023401">
    <property type="entry name" value="ODC_N"/>
</dbReference>
<dbReference type="PIRSF" id="PIRSF001439">
    <property type="entry name" value="CryM"/>
    <property type="match status" value="1"/>
</dbReference>
<keyword evidence="2" id="KW-1185">Reference proteome</keyword>
<reference evidence="1 2" key="1">
    <citation type="submission" date="2019-05" db="EMBL/GenBank/DDBJ databases">
        <title>Draft genome sequence of Nonomuraea zeae DSM 100528.</title>
        <authorList>
            <person name="Saricaoglu S."/>
            <person name="Isik K."/>
        </authorList>
    </citation>
    <scope>NUCLEOTIDE SEQUENCE [LARGE SCALE GENOMIC DNA]</scope>
    <source>
        <strain evidence="1 2">DSM 100528</strain>
    </source>
</reference>
<name>A0A5S4G6V3_9ACTN</name>
<evidence type="ECO:0000313" key="1">
    <source>
        <dbReference type="EMBL" id="TMR28746.1"/>
    </source>
</evidence>
<dbReference type="Gene3D" id="3.40.50.720">
    <property type="entry name" value="NAD(P)-binding Rossmann-like Domain"/>
    <property type="match status" value="1"/>
</dbReference>
<dbReference type="Pfam" id="PF02423">
    <property type="entry name" value="OCD_Mu_crystall"/>
    <property type="match status" value="1"/>
</dbReference>
<accession>A0A5S4G6V3</accession>
<evidence type="ECO:0000313" key="2">
    <source>
        <dbReference type="Proteomes" id="UP000306628"/>
    </source>
</evidence>
<dbReference type="PANTHER" id="PTHR13812">
    <property type="entry name" value="KETIMINE REDUCTASE MU-CRYSTALLIN"/>
    <property type="match status" value="1"/>
</dbReference>
<dbReference type="GO" id="GO:0005737">
    <property type="term" value="C:cytoplasm"/>
    <property type="evidence" value="ECO:0007669"/>
    <property type="project" value="TreeGrafter"/>
</dbReference>
<sequence length="317" mass="32843">MGKYGDVLALTQSEVERLLPAPAYIDLIEQAFAAYARGETLPSRLAHLDSPPGEFHIKASGLGGVVAVKIGACFYDRPATLGLPSIAGVIALFDGSNGEPLLILESATVTRLRTAAATAVAVRHLALPQAATLAVLGTGAQAADHIAAIRAVRPIERVIVWGRDRAKTERFAAEHRAEAAREPGQAAGQADVVVTLTPATTPYLGLRDVRPGTLVAAVGSDAPGKRELHDDLLAGAALVTDVTHQCAEVGELHHRPGTPVRSELGDVVLGAVKGRQSAEEIVVFDSTGTAVQDVAAAQALYAAALADGAGRPLPLWD</sequence>
<comment type="caution">
    <text evidence="1">The sequence shown here is derived from an EMBL/GenBank/DDBJ whole genome shotgun (WGS) entry which is preliminary data.</text>
</comment>
<dbReference type="AlphaFoldDB" id="A0A5S4G6V3"/>
<gene>
    <name evidence="1" type="ORF">ETD85_34705</name>
</gene>
<dbReference type="EMBL" id="VCKX01000135">
    <property type="protein sequence ID" value="TMR28746.1"/>
    <property type="molecule type" value="Genomic_DNA"/>
</dbReference>
<dbReference type="OrthoDB" id="7209364at2"/>
<dbReference type="InterPro" id="IPR003462">
    <property type="entry name" value="ODC_Mu_crystall"/>
</dbReference>